<sequence>MIESVKNERVLQSVGALLRQKQGVRWYALIFLLIAIVLSLVSSVGISFVSFHFNRYVASHPQNIIIKFVEVECWKKPDKGKPFDFLNYLSSLTAEEKEKRSGQKVKVEMCMYHDEKVIERKHKKYIKRAMKDSKKKMKEAEEEKRLTKAMQREEREEQKLINDLIVSNESHSSER</sequence>
<proteinExistence type="predicted"/>
<keyword evidence="2" id="KW-0812">Transmembrane</keyword>
<organism evidence="3 4">
    <name type="scientific">Bursaphelenchus okinawaensis</name>
    <dbReference type="NCBI Taxonomy" id="465554"/>
    <lineage>
        <taxon>Eukaryota</taxon>
        <taxon>Metazoa</taxon>
        <taxon>Ecdysozoa</taxon>
        <taxon>Nematoda</taxon>
        <taxon>Chromadorea</taxon>
        <taxon>Rhabditida</taxon>
        <taxon>Tylenchina</taxon>
        <taxon>Tylenchomorpha</taxon>
        <taxon>Aphelenchoidea</taxon>
        <taxon>Aphelenchoididae</taxon>
        <taxon>Bursaphelenchus</taxon>
    </lineage>
</organism>
<comment type="caution">
    <text evidence="3">The sequence shown here is derived from an EMBL/GenBank/DDBJ whole genome shotgun (WGS) entry which is preliminary data.</text>
</comment>
<evidence type="ECO:0000256" key="2">
    <source>
        <dbReference type="SAM" id="Phobius"/>
    </source>
</evidence>
<dbReference type="Proteomes" id="UP000783686">
    <property type="component" value="Unassembled WGS sequence"/>
</dbReference>
<dbReference type="Proteomes" id="UP000614601">
    <property type="component" value="Unassembled WGS sequence"/>
</dbReference>
<dbReference type="EMBL" id="CAJFDH010000001">
    <property type="protein sequence ID" value="CAD5205468.1"/>
    <property type="molecule type" value="Genomic_DNA"/>
</dbReference>
<dbReference type="EMBL" id="CAJFCW020000001">
    <property type="protein sequence ID" value="CAG9077557.1"/>
    <property type="molecule type" value="Genomic_DNA"/>
</dbReference>
<accession>A0A811JQM2</accession>
<feature type="compositionally biased region" description="Polar residues" evidence="1">
    <location>
        <begin position="165"/>
        <end position="175"/>
    </location>
</feature>
<feature type="region of interest" description="Disordered" evidence="1">
    <location>
        <begin position="130"/>
        <end position="175"/>
    </location>
</feature>
<feature type="compositionally biased region" description="Basic and acidic residues" evidence="1">
    <location>
        <begin position="138"/>
        <end position="160"/>
    </location>
</feature>
<gene>
    <name evidence="3" type="ORF">BOKJ2_LOCUS152</name>
</gene>
<evidence type="ECO:0000256" key="1">
    <source>
        <dbReference type="SAM" id="MobiDB-lite"/>
    </source>
</evidence>
<keyword evidence="4" id="KW-1185">Reference proteome</keyword>
<keyword evidence="2" id="KW-1133">Transmembrane helix</keyword>
<keyword evidence="2" id="KW-0472">Membrane</keyword>
<name>A0A811JQM2_9BILA</name>
<protein>
    <submittedName>
        <fullName evidence="3">Uncharacterized protein</fullName>
    </submittedName>
</protein>
<evidence type="ECO:0000313" key="3">
    <source>
        <dbReference type="EMBL" id="CAD5205468.1"/>
    </source>
</evidence>
<feature type="transmembrane region" description="Helical" evidence="2">
    <location>
        <begin position="26"/>
        <end position="53"/>
    </location>
</feature>
<dbReference type="AlphaFoldDB" id="A0A811JQM2"/>
<evidence type="ECO:0000313" key="4">
    <source>
        <dbReference type="Proteomes" id="UP000614601"/>
    </source>
</evidence>
<reference evidence="3" key="1">
    <citation type="submission" date="2020-09" db="EMBL/GenBank/DDBJ databases">
        <authorList>
            <person name="Kikuchi T."/>
        </authorList>
    </citation>
    <scope>NUCLEOTIDE SEQUENCE</scope>
    <source>
        <strain evidence="3">SH1</strain>
    </source>
</reference>